<dbReference type="Pfam" id="PF00535">
    <property type="entry name" value="Glycos_transf_2"/>
    <property type="match status" value="1"/>
</dbReference>
<dbReference type="InterPro" id="IPR001173">
    <property type="entry name" value="Glyco_trans_2-like"/>
</dbReference>
<dbReference type="NCBIfam" id="TIGR04282">
    <property type="entry name" value="glyco_like_cofC"/>
    <property type="match status" value="1"/>
</dbReference>
<dbReference type="RefSeq" id="WP_100305601.1">
    <property type="nucleotide sequence ID" value="NZ_PGET01000001.1"/>
</dbReference>
<organism evidence="2 3">
    <name type="scientific">[Clostridium] celerecrescens 18A</name>
    <dbReference type="NCBI Taxonomy" id="1286362"/>
    <lineage>
        <taxon>Bacteria</taxon>
        <taxon>Bacillati</taxon>
        <taxon>Bacillota</taxon>
        <taxon>Clostridia</taxon>
        <taxon>Lachnospirales</taxon>
        <taxon>Lachnospiraceae</taxon>
        <taxon>Lacrimispora</taxon>
    </lineage>
</organism>
<dbReference type="SUPFAM" id="SSF53448">
    <property type="entry name" value="Nucleotide-diphospho-sugar transferases"/>
    <property type="match status" value="2"/>
</dbReference>
<dbReference type="PANTHER" id="PTHR36529:SF1">
    <property type="entry name" value="GLYCOSYLTRANSFERASE"/>
    <property type="match status" value="1"/>
</dbReference>
<dbReference type="InterPro" id="IPR018641">
    <property type="entry name" value="Trfase_1_rSAM/seldom-assoc"/>
</dbReference>
<evidence type="ECO:0000313" key="3">
    <source>
        <dbReference type="Proteomes" id="UP000231092"/>
    </source>
</evidence>
<proteinExistence type="predicted"/>
<comment type="caution">
    <text evidence="2">The sequence shown here is derived from an EMBL/GenBank/DDBJ whole genome shotgun (WGS) entry which is preliminary data.</text>
</comment>
<keyword evidence="2" id="KW-0808">Transferase</keyword>
<dbReference type="GO" id="GO:0016740">
    <property type="term" value="F:transferase activity"/>
    <property type="evidence" value="ECO:0007669"/>
    <property type="project" value="UniProtKB-KW"/>
</dbReference>
<gene>
    <name evidence="2" type="ORF">H171_2714</name>
</gene>
<dbReference type="EMBL" id="PGET01000001">
    <property type="protein sequence ID" value="PJJ29182.1"/>
    <property type="molecule type" value="Genomic_DNA"/>
</dbReference>
<dbReference type="InterPro" id="IPR026461">
    <property type="entry name" value="Trfase_2_rSAM/seldom_assoc"/>
</dbReference>
<evidence type="ECO:0000313" key="2">
    <source>
        <dbReference type="EMBL" id="PJJ29182.1"/>
    </source>
</evidence>
<dbReference type="PANTHER" id="PTHR36529">
    <property type="entry name" value="SLL1095 PROTEIN"/>
    <property type="match status" value="1"/>
</dbReference>
<dbReference type="Pfam" id="PF09837">
    <property type="entry name" value="DUF2064"/>
    <property type="match status" value="1"/>
</dbReference>
<accession>A0A2M8Z6V6</accession>
<reference evidence="2 3" key="1">
    <citation type="submission" date="2017-11" db="EMBL/GenBank/DDBJ databases">
        <title>Understudied soil microbes with underappreciated capabilities: Untangling the Clostridium saccharolyticum group.</title>
        <authorList>
            <person name="Leschine S."/>
        </authorList>
    </citation>
    <scope>NUCLEOTIDE SEQUENCE [LARGE SCALE GENOMIC DNA]</scope>
    <source>
        <strain evidence="2 3">18A</strain>
    </source>
</reference>
<sequence>MKQAIIIFTRAPIPGRTKTRMMPLLSPQQCAKLHICFLKDIIKECEKCKANIFVCYTPDEDKQKRYLKEVLGIQYGYLPQRGDHLGERMFRAFEEVFAMGYEECILIGTDVPELRSGDLMQAFEVLKTQEVVFGKTHDGGYYLVGMKKARREAFGLDRYGHGAVLEETIKALSQAGITVGYSKKLWDMDTPSDLKEYRKRMRVRKELKQTETGRYAAGIAPISIIIPIYNEEKRVVMFQEQLRELQGTCEILFVDGGSSDRTLELIDPGYTVLHSEKGRGRQMNAGAKASCGDILFFLHCDSELPPKPLAEIRRVMRDHQAGCFGIAFHSHNFFMFTCRVISNHRVKDRKIMFGDQGIFVDRELFFEVGMFPQIPIMEDYQFSLTLKEKRVKLGMTGRRIYTSDRRFPKGTVPKLKLMWKMNRLRKMYRDGVSIERISDMYRDIR</sequence>
<dbReference type="AlphaFoldDB" id="A0A2M8Z6V6"/>
<protein>
    <submittedName>
        <fullName evidence="2">RSAM/selenodomain-associated transferase 1/rSAM/selenodomain-associated transferase 2</fullName>
    </submittedName>
</protein>
<dbReference type="InterPro" id="IPR029044">
    <property type="entry name" value="Nucleotide-diphossugar_trans"/>
</dbReference>
<name>A0A2M8Z6V6_9FIRM</name>
<feature type="domain" description="Glycosyltransferase 2-like" evidence="1">
    <location>
        <begin position="223"/>
        <end position="342"/>
    </location>
</feature>
<dbReference type="OrthoDB" id="9810303at2"/>
<dbReference type="Gene3D" id="3.90.550.10">
    <property type="entry name" value="Spore Coat Polysaccharide Biosynthesis Protein SpsA, Chain A"/>
    <property type="match status" value="2"/>
</dbReference>
<evidence type="ECO:0000259" key="1">
    <source>
        <dbReference type="Pfam" id="PF00535"/>
    </source>
</evidence>
<dbReference type="Proteomes" id="UP000231092">
    <property type="component" value="Unassembled WGS sequence"/>
</dbReference>
<dbReference type="NCBIfam" id="TIGR04283">
    <property type="entry name" value="glyco_like_mftF"/>
    <property type="match status" value="1"/>
</dbReference>